<keyword evidence="1" id="KW-0805">Transcription regulation</keyword>
<evidence type="ECO:0000256" key="1">
    <source>
        <dbReference type="ARBA" id="ARBA00023015"/>
    </source>
</evidence>
<name>A0A1H6HDB9_CHRCI</name>
<dbReference type="AlphaFoldDB" id="A0A1H6HDB9"/>
<dbReference type="PANTHER" id="PTHR46796:SF13">
    <property type="entry name" value="HTH-TYPE TRANSCRIPTIONAL ACTIVATOR RHAS"/>
    <property type="match status" value="1"/>
</dbReference>
<dbReference type="SUPFAM" id="SSF46689">
    <property type="entry name" value="Homeodomain-like"/>
    <property type="match status" value="1"/>
</dbReference>
<reference evidence="5 6" key="1">
    <citation type="submission" date="2016-10" db="EMBL/GenBank/DDBJ databases">
        <authorList>
            <person name="de Groot N.N."/>
        </authorList>
    </citation>
    <scope>NUCLEOTIDE SEQUENCE [LARGE SCALE GENOMIC DNA]</scope>
    <source>
        <strain evidence="5 6">DSM 23031</strain>
    </source>
</reference>
<keyword evidence="2 5" id="KW-0238">DNA-binding</keyword>
<organism evidence="5 6">
    <name type="scientific">Chryseobacterium culicis</name>
    <dbReference type="NCBI Taxonomy" id="680127"/>
    <lineage>
        <taxon>Bacteria</taxon>
        <taxon>Pseudomonadati</taxon>
        <taxon>Bacteroidota</taxon>
        <taxon>Flavobacteriia</taxon>
        <taxon>Flavobacteriales</taxon>
        <taxon>Weeksellaceae</taxon>
        <taxon>Chryseobacterium group</taxon>
        <taxon>Chryseobacterium</taxon>
    </lineage>
</organism>
<dbReference type="InterPro" id="IPR009057">
    <property type="entry name" value="Homeodomain-like_sf"/>
</dbReference>
<dbReference type="InterPro" id="IPR018060">
    <property type="entry name" value="HTH_AraC"/>
</dbReference>
<dbReference type="Gene3D" id="1.10.10.60">
    <property type="entry name" value="Homeodomain-like"/>
    <property type="match status" value="1"/>
</dbReference>
<dbReference type="STRING" id="680127.SAMN05421593_2463"/>
<dbReference type="InterPro" id="IPR046532">
    <property type="entry name" value="DUF6597"/>
</dbReference>
<dbReference type="OrthoDB" id="323290at2"/>
<protein>
    <submittedName>
        <fullName evidence="5">AraC-type DNA-binding protein</fullName>
    </submittedName>
</protein>
<evidence type="ECO:0000259" key="4">
    <source>
        <dbReference type="PROSITE" id="PS01124"/>
    </source>
</evidence>
<dbReference type="GO" id="GO:0003700">
    <property type="term" value="F:DNA-binding transcription factor activity"/>
    <property type="evidence" value="ECO:0007669"/>
    <property type="project" value="InterPro"/>
</dbReference>
<evidence type="ECO:0000256" key="2">
    <source>
        <dbReference type="ARBA" id="ARBA00023125"/>
    </source>
</evidence>
<evidence type="ECO:0000256" key="3">
    <source>
        <dbReference type="ARBA" id="ARBA00023163"/>
    </source>
</evidence>
<dbReference type="RefSeq" id="WP_089692505.1">
    <property type="nucleotide sequence ID" value="NZ_FNWQ01000002.1"/>
</dbReference>
<feature type="domain" description="HTH araC/xylS-type" evidence="4">
    <location>
        <begin position="157"/>
        <end position="259"/>
    </location>
</feature>
<gene>
    <name evidence="5" type="ORF">SAMN05421593_2463</name>
</gene>
<accession>A0A1H6HDB9</accession>
<dbReference type="PANTHER" id="PTHR46796">
    <property type="entry name" value="HTH-TYPE TRANSCRIPTIONAL ACTIVATOR RHAS-RELATED"/>
    <property type="match status" value="1"/>
</dbReference>
<dbReference type="Pfam" id="PF20240">
    <property type="entry name" value="DUF6597"/>
    <property type="match status" value="1"/>
</dbReference>
<dbReference type="PROSITE" id="PS01124">
    <property type="entry name" value="HTH_ARAC_FAMILY_2"/>
    <property type="match status" value="1"/>
</dbReference>
<proteinExistence type="predicted"/>
<dbReference type="Pfam" id="PF12833">
    <property type="entry name" value="HTH_18"/>
    <property type="match status" value="1"/>
</dbReference>
<dbReference type="GO" id="GO:0043565">
    <property type="term" value="F:sequence-specific DNA binding"/>
    <property type="evidence" value="ECO:0007669"/>
    <property type="project" value="InterPro"/>
</dbReference>
<dbReference type="InterPro" id="IPR050204">
    <property type="entry name" value="AraC_XylS_family_regulators"/>
</dbReference>
<dbReference type="SMART" id="SM00342">
    <property type="entry name" value="HTH_ARAC"/>
    <property type="match status" value="1"/>
</dbReference>
<sequence>MFSNIHQEFEVPEDLRDAIRCFWYNRRDYGEALSEFTVLPDGYAEIIFHFGNGCRISHHGILQDLPSPFIMGLLNQPAFFHAQKQLEIIGIRCFPWAVFDVLGLSSEKTENGIHTFEHPLAKLQTVLSALMIQGKIQEAVAEVKHYFLKLHTISKEDTVLSKAGSAMRKNNGAIPVNKVADSAHTTVRTLERKFKQSSGHTVKDVSSVMRFEQIRNRLWHTPETSIAELAQEFGYADQSHLSREFKRYSGTTPAVFARESKKRKQIFSNDFVAFVQA</sequence>
<keyword evidence="3" id="KW-0804">Transcription</keyword>
<evidence type="ECO:0000313" key="5">
    <source>
        <dbReference type="EMBL" id="SEH33819.1"/>
    </source>
</evidence>
<evidence type="ECO:0000313" key="6">
    <source>
        <dbReference type="Proteomes" id="UP000198561"/>
    </source>
</evidence>
<dbReference type="Proteomes" id="UP000198561">
    <property type="component" value="Unassembled WGS sequence"/>
</dbReference>
<dbReference type="EMBL" id="FNWQ01000002">
    <property type="protein sequence ID" value="SEH33819.1"/>
    <property type="molecule type" value="Genomic_DNA"/>
</dbReference>